<dbReference type="Proteomes" id="UP000231926">
    <property type="component" value="Unassembled WGS sequence"/>
</dbReference>
<dbReference type="AlphaFoldDB" id="A0A2M9YAN1"/>
<dbReference type="Pfam" id="PF07603">
    <property type="entry name" value="Lcl_C"/>
    <property type="match status" value="1"/>
</dbReference>
<protein>
    <recommendedName>
        <fullName evidence="1">Lcl C-terminal domain-containing protein</fullName>
    </recommendedName>
</protein>
<evidence type="ECO:0000259" key="1">
    <source>
        <dbReference type="Pfam" id="PF07603"/>
    </source>
</evidence>
<dbReference type="OrthoDB" id="9793251at2"/>
<keyword evidence="3" id="KW-1185">Reference proteome</keyword>
<sequence length="198" mass="22283">MLDYFKYKSLGRIRVSILLFFSLLNISNIYAGPSRFVQANSSDANVIQDKSTSLYWQKCIYPMKWDTSTSTSQCKVPTPAPSSPYINASAVTWSQVKNKNLCKYYGSNWRTPTIAELKSLVERSQYNPALDGIFDPGAAASSSSSSSGNGMPDFFWSSTSYGADTNYAWTVNFYYGYIYHTSAKVNNYYLRCVTNVYP</sequence>
<feature type="domain" description="Lcl C-terminal" evidence="1">
    <location>
        <begin position="46"/>
        <end position="193"/>
    </location>
</feature>
<dbReference type="InterPro" id="IPR011460">
    <property type="entry name" value="Lcl_C"/>
</dbReference>
<accession>A0A2M9YAN1</accession>
<dbReference type="PANTHER" id="PTHR35812">
    <property type="entry name" value="LIPOPROTEIN"/>
    <property type="match status" value="1"/>
</dbReference>
<gene>
    <name evidence="2" type="ORF">CH362_14980</name>
</gene>
<organism evidence="2 3">
    <name type="scientific">Leptospira saintgironsiae</name>
    <dbReference type="NCBI Taxonomy" id="2023183"/>
    <lineage>
        <taxon>Bacteria</taxon>
        <taxon>Pseudomonadati</taxon>
        <taxon>Spirochaetota</taxon>
        <taxon>Spirochaetia</taxon>
        <taxon>Leptospirales</taxon>
        <taxon>Leptospiraceae</taxon>
        <taxon>Leptospira</taxon>
    </lineage>
</organism>
<dbReference type="PANTHER" id="PTHR35812:SF1">
    <property type="entry name" value="LIPOPROTEIN"/>
    <property type="match status" value="1"/>
</dbReference>
<evidence type="ECO:0000313" key="2">
    <source>
        <dbReference type="EMBL" id="PJZ48503.1"/>
    </source>
</evidence>
<reference evidence="2 3" key="1">
    <citation type="submission" date="2017-07" db="EMBL/GenBank/DDBJ databases">
        <title>Leptospira spp. isolated from tropical soils.</title>
        <authorList>
            <person name="Thibeaux R."/>
            <person name="Iraola G."/>
            <person name="Ferres I."/>
            <person name="Bierque E."/>
            <person name="Girault D."/>
            <person name="Soupe-Gilbert M.-E."/>
            <person name="Picardeau M."/>
            <person name="Goarant C."/>
        </authorList>
    </citation>
    <scope>NUCLEOTIDE SEQUENCE [LARGE SCALE GENOMIC DNA]</scope>
    <source>
        <strain evidence="2 3">FH4-C-A2</strain>
    </source>
</reference>
<comment type="caution">
    <text evidence="2">The sequence shown here is derived from an EMBL/GenBank/DDBJ whole genome shotgun (WGS) entry which is preliminary data.</text>
</comment>
<dbReference type="EMBL" id="NPDR01000006">
    <property type="protein sequence ID" value="PJZ48503.1"/>
    <property type="molecule type" value="Genomic_DNA"/>
</dbReference>
<evidence type="ECO:0000313" key="3">
    <source>
        <dbReference type="Proteomes" id="UP000231926"/>
    </source>
</evidence>
<name>A0A2M9YAN1_9LEPT</name>
<proteinExistence type="predicted"/>